<sequence length="110" mass="12055">MYPTEKRIPPLMFNSRYPGNETMAPLANNPSLPPEPPDAGNHVSKMKTLSTLRKAEAIEKALHESHCSTGEIIGTEDDMMNEDMSNASDSVFGGESQELPYLSVQITGIF</sequence>
<comment type="caution">
    <text evidence="2">The sequence shown here is derived from an EMBL/GenBank/DDBJ whole genome shotgun (WGS) entry which is preliminary data.</text>
</comment>
<proteinExistence type="predicted"/>
<dbReference type="Proteomes" id="UP000030854">
    <property type="component" value="Unassembled WGS sequence"/>
</dbReference>
<gene>
    <name evidence="2" type="ORF">EV44_g3397</name>
</gene>
<accession>A0A0B1P7R9</accession>
<keyword evidence="3" id="KW-1185">Reference proteome</keyword>
<evidence type="ECO:0000313" key="3">
    <source>
        <dbReference type="Proteomes" id="UP000030854"/>
    </source>
</evidence>
<dbReference type="HOGENOM" id="CLU_2172928_0_0_1"/>
<protein>
    <submittedName>
        <fullName evidence="2">Uncharacterized protein</fullName>
    </submittedName>
</protein>
<name>A0A0B1P7R9_UNCNE</name>
<reference evidence="2 3" key="1">
    <citation type="journal article" date="2014" name="BMC Genomics">
        <title>Adaptive genomic structural variation in the grape powdery mildew pathogen, Erysiphe necator.</title>
        <authorList>
            <person name="Jones L."/>
            <person name="Riaz S."/>
            <person name="Morales-Cruz A."/>
            <person name="Amrine K.C."/>
            <person name="McGuire B."/>
            <person name="Gubler W.D."/>
            <person name="Walker M.A."/>
            <person name="Cantu D."/>
        </authorList>
    </citation>
    <scope>NUCLEOTIDE SEQUENCE [LARGE SCALE GENOMIC DNA]</scope>
    <source>
        <strain evidence="3">c</strain>
    </source>
</reference>
<dbReference type="AlphaFoldDB" id="A0A0B1P7R9"/>
<evidence type="ECO:0000313" key="2">
    <source>
        <dbReference type="EMBL" id="KHJ32709.1"/>
    </source>
</evidence>
<evidence type="ECO:0000256" key="1">
    <source>
        <dbReference type="SAM" id="MobiDB-lite"/>
    </source>
</evidence>
<feature type="region of interest" description="Disordered" evidence="1">
    <location>
        <begin position="1"/>
        <end position="44"/>
    </location>
</feature>
<dbReference type="EMBL" id="JNVN01001864">
    <property type="protein sequence ID" value="KHJ32709.1"/>
    <property type="molecule type" value="Genomic_DNA"/>
</dbReference>
<organism evidence="2 3">
    <name type="scientific">Uncinula necator</name>
    <name type="common">Grape powdery mildew</name>
    <dbReference type="NCBI Taxonomy" id="52586"/>
    <lineage>
        <taxon>Eukaryota</taxon>
        <taxon>Fungi</taxon>
        <taxon>Dikarya</taxon>
        <taxon>Ascomycota</taxon>
        <taxon>Pezizomycotina</taxon>
        <taxon>Leotiomycetes</taxon>
        <taxon>Erysiphales</taxon>
        <taxon>Erysiphaceae</taxon>
        <taxon>Erysiphe</taxon>
    </lineage>
</organism>